<feature type="domain" description="Fibronectin type-III" evidence="2">
    <location>
        <begin position="568"/>
        <end position="662"/>
    </location>
</feature>
<dbReference type="Gene3D" id="2.60.40.10">
    <property type="entry name" value="Immunoglobulins"/>
    <property type="match status" value="10"/>
</dbReference>
<protein>
    <recommendedName>
        <fullName evidence="2">Fibronectin type-III domain-containing protein</fullName>
    </recommendedName>
</protein>
<accession>A0A6C0KQR8</accession>
<evidence type="ECO:0000259" key="2">
    <source>
        <dbReference type="PROSITE" id="PS50853"/>
    </source>
</evidence>
<dbReference type="InterPro" id="IPR036844">
    <property type="entry name" value="Hint_dom_sf"/>
</dbReference>
<keyword evidence="1" id="KW-0677">Repeat</keyword>
<dbReference type="PANTHER" id="PTHR46708">
    <property type="entry name" value="TENASCIN"/>
    <property type="match status" value="1"/>
</dbReference>
<dbReference type="SMART" id="SM00060">
    <property type="entry name" value="FN3"/>
    <property type="match status" value="10"/>
</dbReference>
<dbReference type="InterPro" id="IPR013783">
    <property type="entry name" value="Ig-like_fold"/>
</dbReference>
<organism evidence="3">
    <name type="scientific">viral metagenome</name>
    <dbReference type="NCBI Taxonomy" id="1070528"/>
    <lineage>
        <taxon>unclassified sequences</taxon>
        <taxon>metagenomes</taxon>
        <taxon>organismal metagenomes</taxon>
    </lineage>
</organism>
<dbReference type="SUPFAM" id="SSF49265">
    <property type="entry name" value="Fibronectin type III"/>
    <property type="match status" value="5"/>
</dbReference>
<feature type="domain" description="Fibronectin type-III" evidence="2">
    <location>
        <begin position="663"/>
        <end position="753"/>
    </location>
</feature>
<evidence type="ECO:0000256" key="1">
    <source>
        <dbReference type="ARBA" id="ARBA00022737"/>
    </source>
</evidence>
<dbReference type="InterPro" id="IPR036116">
    <property type="entry name" value="FN3_sf"/>
</dbReference>
<reference evidence="3" key="1">
    <citation type="journal article" date="2020" name="Nature">
        <title>Giant virus diversity and host interactions through global metagenomics.</title>
        <authorList>
            <person name="Schulz F."/>
            <person name="Roux S."/>
            <person name="Paez-Espino D."/>
            <person name="Jungbluth S."/>
            <person name="Walsh D.A."/>
            <person name="Denef V.J."/>
            <person name="McMahon K.D."/>
            <person name="Konstantinidis K.T."/>
            <person name="Eloe-Fadrosh E.A."/>
            <person name="Kyrpides N.C."/>
            <person name="Woyke T."/>
        </authorList>
    </citation>
    <scope>NUCLEOTIDE SEQUENCE</scope>
    <source>
        <strain evidence="3">GVMAG-S-3300013093-109</strain>
    </source>
</reference>
<dbReference type="AlphaFoldDB" id="A0A6C0KQR8"/>
<feature type="domain" description="Fibronectin type-III" evidence="2">
    <location>
        <begin position="754"/>
        <end position="845"/>
    </location>
</feature>
<name>A0A6C0KQR8_9ZZZZ</name>
<feature type="domain" description="Fibronectin type-III" evidence="2">
    <location>
        <begin position="846"/>
        <end position="939"/>
    </location>
</feature>
<dbReference type="EMBL" id="MN740968">
    <property type="protein sequence ID" value="QHU20312.1"/>
    <property type="molecule type" value="Genomic_DNA"/>
</dbReference>
<sequence>MATPPSITAVVPGNGSVAITFTAASIPGDTVQYYGYQVSTSTDFSGAINIEFAPRDASSLTQTATQYWNGSSFVTLSNGTTYYFKVLAAFASAGWGGASAASGPVTPNNLPSAPTSLLATPGYTSVSIAFTAGSQGGSPISNYKYSTDGTNYTAFSPAQASSPVSITGLSSGTSYTVYLKAVNGAGDSPASSGVSFTTTNTPSAPTSLLATIGNQQVSIAFTPGANGGTPITNYSYSMNGGTSYTVFSPAQSSSPVVITGLTNGTSYTVYLKAINVNGSGAASAGVTFTPSTTPSAPTSLVSTKGDSSVSIAFTAGATGGSAITNYKWSSDGTNYTAFSPAQTSSPVSITGLTNGTSYTVYLKAVNANGDGVASAGTTFTPSTTPSAPTLNSYTPQDGAVQVSFTAGATGGSAITNYQYSTDNGASYASFSPAQTSSPVTISGLANGGTYNVILKAINANGLSPASNMISVVPSTTPSASTITSYTRQAGGIYLYYSVGSTGGAAITNYQVSTNNGSSFVTLSPAQFSSPLSITGLTDLTSYNVIIKAINSNGVGTASNTFTVFTSVAPSAPTSLVVTNQNQAARIDFTPGYDGGAGISNYQYSLDNGATFTAFSPVQYGSFVIISGLTNGNSYYIALKAVNSNGAGAASSAVLAQPVTLPSPPSSLVATLGNQSASIAFTAGDNGGRTINNYQYSIDGVNYVPFSPAQTSSPVVVSGLTNGTLYSITLKTVTSYGASSASPAVTVTPSTVPHPPTALVATPSNNQISIAFTPGYPEGAPVTNYQYSIDGGVTFTAFSPAQLVSPVLITGLTNGITYTIQLKEVNMDGPSLASASVMSAPGAVPAAPTALSSVDLYNGNISLSFTPGYNGGFNPINYQYSLDGGNTFTAFSPAQTSSPVIISGLINRTSYTIQLKAVNVVGVGAASASLSLYYMCFLEGTNILCFNGSKEEYRKIESLRKGDLVKTFMDGYKAIDTIGFTKVYNPGNAMRSKNRLYKCKKENYPSLTEDLVITGCHAILVDDITDVQKERLIEEQGKIYITDNHYRLIAMVDERAEPFQEEGLHTVWHLALENENYYYNYGIFANGLHVETTSKRMIKEQSGMTLVE</sequence>
<feature type="domain" description="Fibronectin type-III" evidence="2">
    <location>
        <begin position="384"/>
        <end position="479"/>
    </location>
</feature>
<dbReference type="InterPro" id="IPR050991">
    <property type="entry name" value="ECM_Regulatory_Proteins"/>
</dbReference>
<evidence type="ECO:0000313" key="3">
    <source>
        <dbReference type="EMBL" id="QHU20312.1"/>
    </source>
</evidence>
<proteinExistence type="predicted"/>
<feature type="domain" description="Fibronectin type-III" evidence="2">
    <location>
        <begin position="110"/>
        <end position="200"/>
    </location>
</feature>
<dbReference type="CDD" id="cd00063">
    <property type="entry name" value="FN3"/>
    <property type="match status" value="8"/>
</dbReference>
<dbReference type="Pfam" id="PF00041">
    <property type="entry name" value="fn3"/>
    <property type="match status" value="3"/>
</dbReference>
<dbReference type="PANTHER" id="PTHR46708:SF2">
    <property type="entry name" value="FIBRONECTIN TYPE-III DOMAIN-CONTAINING PROTEIN"/>
    <property type="match status" value="1"/>
</dbReference>
<dbReference type="InterPro" id="IPR003961">
    <property type="entry name" value="FN3_dom"/>
</dbReference>
<dbReference type="PROSITE" id="PS50853">
    <property type="entry name" value="FN3"/>
    <property type="match status" value="7"/>
</dbReference>
<dbReference type="SUPFAM" id="SSF51294">
    <property type="entry name" value="Hedgehog/intein (Hint) domain"/>
    <property type="match status" value="1"/>
</dbReference>
<feature type="domain" description="Fibronectin type-III" evidence="2">
    <location>
        <begin position="201"/>
        <end position="295"/>
    </location>
</feature>